<keyword evidence="3" id="KW-0804">Transcription</keyword>
<feature type="DNA-binding region" description="H-T-H motif" evidence="4">
    <location>
        <begin position="38"/>
        <end position="57"/>
    </location>
</feature>
<evidence type="ECO:0000256" key="4">
    <source>
        <dbReference type="PROSITE-ProRule" id="PRU00335"/>
    </source>
</evidence>
<dbReference type="InterPro" id="IPR001647">
    <property type="entry name" value="HTH_TetR"/>
</dbReference>
<accession>A0ABV6NTE4</accession>
<gene>
    <name evidence="7" type="ORF">ACFFHU_07665</name>
</gene>
<reference evidence="7 8" key="1">
    <citation type="submission" date="2024-09" db="EMBL/GenBank/DDBJ databases">
        <authorList>
            <person name="Sun Q."/>
            <person name="Mori K."/>
        </authorList>
    </citation>
    <scope>NUCLEOTIDE SEQUENCE [LARGE SCALE GENOMIC DNA]</scope>
    <source>
        <strain evidence="7 8">TBRC 2205</strain>
    </source>
</reference>
<comment type="caution">
    <text evidence="7">The sequence shown here is derived from an EMBL/GenBank/DDBJ whole genome shotgun (WGS) entry which is preliminary data.</text>
</comment>
<dbReference type="Proteomes" id="UP001589894">
    <property type="component" value="Unassembled WGS sequence"/>
</dbReference>
<dbReference type="PANTHER" id="PTHR30055">
    <property type="entry name" value="HTH-TYPE TRANSCRIPTIONAL REGULATOR RUTR"/>
    <property type="match status" value="1"/>
</dbReference>
<dbReference type="PANTHER" id="PTHR30055:SF234">
    <property type="entry name" value="HTH-TYPE TRANSCRIPTIONAL REGULATOR BETI"/>
    <property type="match status" value="1"/>
</dbReference>
<organism evidence="7 8">
    <name type="scientific">Plantactinospora siamensis</name>
    <dbReference type="NCBI Taxonomy" id="555372"/>
    <lineage>
        <taxon>Bacteria</taxon>
        <taxon>Bacillati</taxon>
        <taxon>Actinomycetota</taxon>
        <taxon>Actinomycetes</taxon>
        <taxon>Micromonosporales</taxon>
        <taxon>Micromonosporaceae</taxon>
        <taxon>Plantactinospora</taxon>
    </lineage>
</organism>
<dbReference type="InterPro" id="IPR041484">
    <property type="entry name" value="TetR_C_25"/>
</dbReference>
<dbReference type="PROSITE" id="PS01081">
    <property type="entry name" value="HTH_TETR_1"/>
    <property type="match status" value="1"/>
</dbReference>
<dbReference type="EMBL" id="JBHLUE010000004">
    <property type="protein sequence ID" value="MFC0564044.1"/>
    <property type="molecule type" value="Genomic_DNA"/>
</dbReference>
<sequence length="246" mass="26675">MATARPVGDPGFEDLTARARIRDAALRLFAERGIEATSVRDIAAAAGVSPGLIRHHFGSKAALRDACDAYAMEQVDRLRADMFDRGGISDPTFLGAVQPAARLLQSYLTRSLMDGSETAIARFDEMVDIGERWMLDHGMGTKARDPRAMTAVIALMKLGVFVMQDHLSRVLDVDMNTTAGYIRMLRGFVDMSTQPMLTTEQADQLHAALDRLESDGERHRTASDTVQHEDHGAEGAGTDDGAEGAA</sequence>
<evidence type="ECO:0000313" key="8">
    <source>
        <dbReference type="Proteomes" id="UP001589894"/>
    </source>
</evidence>
<dbReference type="InterPro" id="IPR050109">
    <property type="entry name" value="HTH-type_TetR-like_transc_reg"/>
</dbReference>
<name>A0ABV6NTE4_9ACTN</name>
<keyword evidence="8" id="KW-1185">Reference proteome</keyword>
<dbReference type="PRINTS" id="PR00455">
    <property type="entry name" value="HTHTETR"/>
</dbReference>
<dbReference type="RefSeq" id="WP_377336987.1">
    <property type="nucleotide sequence ID" value="NZ_JBHLUE010000004.1"/>
</dbReference>
<keyword evidence="2 4" id="KW-0238">DNA-binding</keyword>
<evidence type="ECO:0000256" key="1">
    <source>
        <dbReference type="ARBA" id="ARBA00023015"/>
    </source>
</evidence>
<dbReference type="SUPFAM" id="SSF46689">
    <property type="entry name" value="Homeodomain-like"/>
    <property type="match status" value="1"/>
</dbReference>
<keyword evidence="1" id="KW-0805">Transcription regulation</keyword>
<dbReference type="InterPro" id="IPR009057">
    <property type="entry name" value="Homeodomain-like_sf"/>
</dbReference>
<evidence type="ECO:0000259" key="6">
    <source>
        <dbReference type="PROSITE" id="PS50977"/>
    </source>
</evidence>
<dbReference type="Pfam" id="PF17933">
    <property type="entry name" value="TetR_C_25"/>
    <property type="match status" value="1"/>
</dbReference>
<evidence type="ECO:0000256" key="2">
    <source>
        <dbReference type="ARBA" id="ARBA00023125"/>
    </source>
</evidence>
<evidence type="ECO:0000256" key="3">
    <source>
        <dbReference type="ARBA" id="ARBA00023163"/>
    </source>
</evidence>
<dbReference type="InterPro" id="IPR023772">
    <property type="entry name" value="DNA-bd_HTH_TetR-type_CS"/>
</dbReference>
<feature type="domain" description="HTH tetR-type" evidence="6">
    <location>
        <begin position="15"/>
        <end position="75"/>
    </location>
</feature>
<protein>
    <submittedName>
        <fullName evidence="7">TetR family transcriptional regulator</fullName>
    </submittedName>
</protein>
<feature type="compositionally biased region" description="Basic and acidic residues" evidence="5">
    <location>
        <begin position="213"/>
        <end position="233"/>
    </location>
</feature>
<dbReference type="Gene3D" id="1.10.357.10">
    <property type="entry name" value="Tetracycline Repressor, domain 2"/>
    <property type="match status" value="1"/>
</dbReference>
<dbReference type="PROSITE" id="PS50977">
    <property type="entry name" value="HTH_TETR_2"/>
    <property type="match status" value="1"/>
</dbReference>
<feature type="region of interest" description="Disordered" evidence="5">
    <location>
        <begin position="213"/>
        <end position="246"/>
    </location>
</feature>
<evidence type="ECO:0000313" key="7">
    <source>
        <dbReference type="EMBL" id="MFC0564044.1"/>
    </source>
</evidence>
<proteinExistence type="predicted"/>
<evidence type="ECO:0000256" key="5">
    <source>
        <dbReference type="SAM" id="MobiDB-lite"/>
    </source>
</evidence>
<dbReference type="Pfam" id="PF00440">
    <property type="entry name" value="TetR_N"/>
    <property type="match status" value="1"/>
</dbReference>